<accession>A0A1D9GA23</accession>
<keyword evidence="1" id="KW-1133">Transmembrane helix</keyword>
<dbReference type="EMBL" id="CP017708">
    <property type="protein sequence ID" value="AOY84502.2"/>
    <property type="molecule type" value="Genomic_DNA"/>
</dbReference>
<gene>
    <name evidence="2" type="ORF">BJP36_03970</name>
</gene>
<protein>
    <submittedName>
        <fullName evidence="2">Abortive infection protein</fullName>
    </submittedName>
</protein>
<evidence type="ECO:0000313" key="2">
    <source>
        <dbReference type="EMBL" id="AOY84502.2"/>
    </source>
</evidence>
<name>A0A1D9GA23_MOOP1</name>
<organism evidence="2 3">
    <name type="scientific">Moorena producens (strain JHB)</name>
    <dbReference type="NCBI Taxonomy" id="1454205"/>
    <lineage>
        <taxon>Bacteria</taxon>
        <taxon>Bacillati</taxon>
        <taxon>Cyanobacteriota</taxon>
        <taxon>Cyanophyceae</taxon>
        <taxon>Coleofasciculales</taxon>
        <taxon>Coleofasciculaceae</taxon>
        <taxon>Moorena</taxon>
    </lineage>
</organism>
<keyword evidence="1" id="KW-0812">Transmembrane</keyword>
<evidence type="ECO:0000256" key="1">
    <source>
        <dbReference type="SAM" id="Phobius"/>
    </source>
</evidence>
<keyword evidence="1" id="KW-0472">Membrane</keyword>
<feature type="transmembrane region" description="Helical" evidence="1">
    <location>
        <begin position="43"/>
        <end position="62"/>
    </location>
</feature>
<reference evidence="3" key="1">
    <citation type="submission" date="2016-10" db="EMBL/GenBank/DDBJ databases">
        <title>Comparative genomics uncovers the prolific and rare metabolic potential of the cyanobacterial genus Moorea.</title>
        <authorList>
            <person name="Leao T."/>
            <person name="Castelao G."/>
            <person name="Korobeynikov A."/>
            <person name="Monroe E.A."/>
            <person name="Podell S."/>
            <person name="Glukhov E."/>
            <person name="Allen E."/>
            <person name="Gerwick W.H."/>
            <person name="Gerwick L."/>
        </authorList>
    </citation>
    <scope>NUCLEOTIDE SEQUENCE [LARGE SCALE GENOMIC DNA]</scope>
    <source>
        <strain evidence="3">JHB</strain>
    </source>
</reference>
<evidence type="ECO:0000313" key="3">
    <source>
        <dbReference type="Proteomes" id="UP000176944"/>
    </source>
</evidence>
<sequence length="663" mass="74396">MLACLLPIPYSQIRCSLFPFKKTIVWHLNFKTMLMIVNPQNPLVIVLVIIILVIGVVFLIYSQAQKKMTEPKPSNYELCRNDQINQPSYYPVNQTLSSSLYQPVSEWIGRLIELPKEERTTDDSVLFEVYHAAPEYQHLVGEIVTLGWSKDAPGIQDYVKRVTIDINFNQTTEDSMTGGAMHPVRLNHLNRVGPLESLAAARPDDNVIVMVNNPVVTESETTTSLTIAEDPVQITGRFYGLVTIIKRETLESDRFQVSHFNKDSKQFDGPQEIIRIPQVVADRYGIPRSTNSQIEDSPLNSAGWYIYGAQDPDGIFVTQGIEPRALMMLEPEQVILGVEEGVTYIKEKNWENTEQQKGTAKTVLLDPLAEQPDAAISPWQEGDRGIVIHLYGGIGGNKKDERVLFNMVSGHFAYGIAHVVRDPLSDELRFDIEYQQVYASNPDGIIAGSIKWPNYMGNLQRGWLGNRPVSDVIVKLDAVTQDYEFGDIKLSPLDELKHQLQVMMARYRTGDGDGAALASPAESCVQDSNQALYVAIQQIEDEVNDNPEIQEWLNSHPDHPQTQRFQQLSELGQALEQQLTPLGIVRSDWKENSETLVGVAASDSPIMSILRGLASWRTILPRRGHDEIASLLLNHGAKLWVIRTNQVGGFDPDIIPYAPTTLF</sequence>
<dbReference type="AlphaFoldDB" id="A0A1D9GA23"/>
<proteinExistence type="predicted"/>
<dbReference type="Proteomes" id="UP000176944">
    <property type="component" value="Chromosome"/>
</dbReference>